<accession>A0AAI9UY02</accession>
<sequence>MAPQDLDKCPERKCGFQATADCTLFQHFNNNHGPPVLMPCGVYTICTDHHFRNHRTSCELCRQRIPVPIAAEEVPVPSIEGDGSVDSEGTPEGELQARPVHHGGIVINGTNNGNIYQTVRCGSSACSASPSN</sequence>
<comment type="caution">
    <text evidence="2">The sequence shown here is derived from an EMBL/GenBank/DDBJ whole genome shotgun (WGS) entry which is preliminary data.</text>
</comment>
<evidence type="ECO:0000313" key="2">
    <source>
        <dbReference type="EMBL" id="KAK1466858.1"/>
    </source>
</evidence>
<name>A0AAI9UY02_9PEZI</name>
<keyword evidence="3" id="KW-1185">Reference proteome</keyword>
<evidence type="ECO:0000256" key="1">
    <source>
        <dbReference type="SAM" id="MobiDB-lite"/>
    </source>
</evidence>
<feature type="region of interest" description="Disordered" evidence="1">
    <location>
        <begin position="73"/>
        <end position="100"/>
    </location>
</feature>
<dbReference type="Proteomes" id="UP001239795">
    <property type="component" value="Unassembled WGS sequence"/>
</dbReference>
<dbReference type="AlphaFoldDB" id="A0AAI9UY02"/>
<proteinExistence type="predicted"/>
<organism evidence="2 3">
    <name type="scientific">Colletotrichum melonis</name>
    <dbReference type="NCBI Taxonomy" id="1209925"/>
    <lineage>
        <taxon>Eukaryota</taxon>
        <taxon>Fungi</taxon>
        <taxon>Dikarya</taxon>
        <taxon>Ascomycota</taxon>
        <taxon>Pezizomycotina</taxon>
        <taxon>Sordariomycetes</taxon>
        <taxon>Hypocreomycetidae</taxon>
        <taxon>Glomerellales</taxon>
        <taxon>Glomerellaceae</taxon>
        <taxon>Colletotrichum</taxon>
        <taxon>Colletotrichum acutatum species complex</taxon>
    </lineage>
</organism>
<dbReference type="EMBL" id="MLGG01000002">
    <property type="protein sequence ID" value="KAK1466858.1"/>
    <property type="molecule type" value="Genomic_DNA"/>
</dbReference>
<protein>
    <submittedName>
        <fullName evidence="2">Uncharacterized protein</fullName>
    </submittedName>
</protein>
<reference evidence="2 3" key="1">
    <citation type="submission" date="2016-10" db="EMBL/GenBank/DDBJ databases">
        <title>The genome sequence of Colletotrichum fioriniae PJ7.</title>
        <authorList>
            <person name="Baroncelli R."/>
        </authorList>
    </citation>
    <scope>NUCLEOTIDE SEQUENCE [LARGE SCALE GENOMIC DNA]</scope>
    <source>
        <strain evidence="2">Col 31</strain>
    </source>
</reference>
<evidence type="ECO:0000313" key="3">
    <source>
        <dbReference type="Proteomes" id="UP001239795"/>
    </source>
</evidence>
<gene>
    <name evidence="2" type="ORF">CMEL01_10851</name>
</gene>